<dbReference type="EMBL" id="JAUHJR010000002">
    <property type="protein sequence ID" value="MDN4161348.1"/>
    <property type="molecule type" value="Genomic_DNA"/>
</dbReference>
<feature type="chain" id="PRO_5047453228" evidence="3">
    <location>
        <begin position="25"/>
        <end position="406"/>
    </location>
</feature>
<name>A0ABT8ET79_9ACTN</name>
<organism evidence="4 5">
    <name type="scientific">Nocardioides abyssi</name>
    <dbReference type="NCBI Taxonomy" id="3058370"/>
    <lineage>
        <taxon>Bacteria</taxon>
        <taxon>Bacillati</taxon>
        <taxon>Actinomycetota</taxon>
        <taxon>Actinomycetes</taxon>
        <taxon>Propionibacteriales</taxon>
        <taxon>Nocardioidaceae</taxon>
        <taxon>Nocardioides</taxon>
    </lineage>
</organism>
<evidence type="ECO:0000256" key="1">
    <source>
        <dbReference type="ARBA" id="ARBA00004613"/>
    </source>
</evidence>
<dbReference type="InterPro" id="IPR011049">
    <property type="entry name" value="Serralysin-like_metalloprot_C"/>
</dbReference>
<evidence type="ECO:0000313" key="4">
    <source>
        <dbReference type="EMBL" id="MDN4161348.1"/>
    </source>
</evidence>
<dbReference type="PANTHER" id="PTHR38340:SF1">
    <property type="entry name" value="S-LAYER PROTEIN"/>
    <property type="match status" value="1"/>
</dbReference>
<protein>
    <submittedName>
        <fullName evidence="4">Calcium-binding protein</fullName>
    </submittedName>
</protein>
<gene>
    <name evidence="4" type="ORF">QWY29_08285</name>
</gene>
<dbReference type="SUPFAM" id="SSF51120">
    <property type="entry name" value="beta-Roll"/>
    <property type="match status" value="3"/>
</dbReference>
<proteinExistence type="predicted"/>
<accession>A0ABT8ET79</accession>
<evidence type="ECO:0000313" key="5">
    <source>
        <dbReference type="Proteomes" id="UP001168537"/>
    </source>
</evidence>
<dbReference type="InterPro" id="IPR050557">
    <property type="entry name" value="RTX_toxin/Mannuronan_C5-epim"/>
</dbReference>
<keyword evidence="2" id="KW-0964">Secreted</keyword>
<sequence length="406" mass="40822">MRTVRALLPLTLLAATLAASPTVAADAPPTCRGLEATIVGTPADDTIRATPGPDVVVGLGGDDVLLGRGGDDVLCGGEGADRLEGGLGDDALHGGQDREERTRTIDTFGDTLAGGPGDDLLDPGADLDGDGAAVPDRVTYAGSATPVRIDLPAATVTGEGADRLVVAGQPVTFEGSPHDDTVVGTDGDDLLEPGAGSDTVQAGAGMDRVRLDPDGAPDRDGDDVVVLGPTVLGGYDTVVSHGGRDRVTGTDGTDYVRALGAEPVVVDLGGGDDFADVRAARGWRLDAGEGSDALRLFGGRGEQARRVAVDARRGTVATAAGTAAYAGVEVLELWYGAGWTYRGTAARDVVDAGQATGPLDARLGGGWDRVTASSGADVLRGGAGTDRVIGGARADRCRSFEVGDCG</sequence>
<dbReference type="InterPro" id="IPR001343">
    <property type="entry name" value="Hemolysn_Ca-bd"/>
</dbReference>
<comment type="caution">
    <text evidence="4">The sequence shown here is derived from an EMBL/GenBank/DDBJ whole genome shotgun (WGS) entry which is preliminary data.</text>
</comment>
<keyword evidence="3" id="KW-0732">Signal</keyword>
<dbReference type="PANTHER" id="PTHR38340">
    <property type="entry name" value="S-LAYER PROTEIN"/>
    <property type="match status" value="1"/>
</dbReference>
<evidence type="ECO:0000256" key="3">
    <source>
        <dbReference type="SAM" id="SignalP"/>
    </source>
</evidence>
<evidence type="ECO:0000256" key="2">
    <source>
        <dbReference type="ARBA" id="ARBA00022525"/>
    </source>
</evidence>
<dbReference type="PRINTS" id="PR00313">
    <property type="entry name" value="CABNDNGRPT"/>
</dbReference>
<dbReference type="Gene3D" id="2.150.10.10">
    <property type="entry name" value="Serralysin-like metalloprotease, C-terminal"/>
    <property type="match status" value="3"/>
</dbReference>
<feature type="signal peptide" evidence="3">
    <location>
        <begin position="1"/>
        <end position="24"/>
    </location>
</feature>
<dbReference type="Proteomes" id="UP001168537">
    <property type="component" value="Unassembled WGS sequence"/>
</dbReference>
<dbReference type="Pfam" id="PF00353">
    <property type="entry name" value="HemolysinCabind"/>
    <property type="match status" value="4"/>
</dbReference>
<keyword evidence="5" id="KW-1185">Reference proteome</keyword>
<dbReference type="RefSeq" id="WP_300960241.1">
    <property type="nucleotide sequence ID" value="NZ_JAUHJR010000002.1"/>
</dbReference>
<comment type="subcellular location">
    <subcellularLocation>
        <location evidence="1">Secreted</location>
    </subcellularLocation>
</comment>
<reference evidence="4" key="1">
    <citation type="submission" date="2023-06" db="EMBL/GenBank/DDBJ databases">
        <title>Draft genome sequence of Nocardioides sp. SOB72.</title>
        <authorList>
            <person name="Zhang G."/>
        </authorList>
    </citation>
    <scope>NUCLEOTIDE SEQUENCE</scope>
    <source>
        <strain evidence="4">SOB72</strain>
    </source>
</reference>
<dbReference type="InterPro" id="IPR018511">
    <property type="entry name" value="Hemolysin-typ_Ca-bd_CS"/>
</dbReference>
<dbReference type="PROSITE" id="PS00330">
    <property type="entry name" value="HEMOLYSIN_CALCIUM"/>
    <property type="match status" value="2"/>
</dbReference>